<name>A0A3L6R078_PANMI</name>
<organism evidence="2 3">
    <name type="scientific">Panicum miliaceum</name>
    <name type="common">Proso millet</name>
    <name type="synonym">Broomcorn millet</name>
    <dbReference type="NCBI Taxonomy" id="4540"/>
    <lineage>
        <taxon>Eukaryota</taxon>
        <taxon>Viridiplantae</taxon>
        <taxon>Streptophyta</taxon>
        <taxon>Embryophyta</taxon>
        <taxon>Tracheophyta</taxon>
        <taxon>Spermatophyta</taxon>
        <taxon>Magnoliopsida</taxon>
        <taxon>Liliopsida</taxon>
        <taxon>Poales</taxon>
        <taxon>Poaceae</taxon>
        <taxon>PACMAD clade</taxon>
        <taxon>Panicoideae</taxon>
        <taxon>Panicodae</taxon>
        <taxon>Paniceae</taxon>
        <taxon>Panicinae</taxon>
        <taxon>Panicum</taxon>
        <taxon>Panicum sect. Panicum</taxon>
    </lineage>
</organism>
<sequence length="251" mass="27930">MDVVADEERPNEYGARFPQRHLQKGHVASPQKRWVFTERNQEDRMGWTPSRRKERSWVSPSDGRTSAAHGGLEHKNSIDRRQLRLKQLHHRVLPLQNQPLISTVTLPPLRAATASSQLKLDHCATARRHHLPTSHLLTMALQSTPHAVGVDFQLQPRHEATSLQHDRDRRRPRPPRSAAEELGALLSGCGSAESAHSLPRSAHRRCQSRPALLEIGSKREEKSLPPLDFPQPGSGGIMAGEIGWSVSVGGG</sequence>
<dbReference type="AlphaFoldDB" id="A0A3L6R078"/>
<reference evidence="3" key="1">
    <citation type="journal article" date="2019" name="Nat. Commun.">
        <title>The genome of broomcorn millet.</title>
        <authorList>
            <person name="Zou C."/>
            <person name="Miki D."/>
            <person name="Li D."/>
            <person name="Tang Q."/>
            <person name="Xiao L."/>
            <person name="Rajput S."/>
            <person name="Deng P."/>
            <person name="Jia W."/>
            <person name="Huang R."/>
            <person name="Zhang M."/>
            <person name="Sun Y."/>
            <person name="Hu J."/>
            <person name="Fu X."/>
            <person name="Schnable P.S."/>
            <person name="Li F."/>
            <person name="Zhang H."/>
            <person name="Feng B."/>
            <person name="Zhu X."/>
            <person name="Liu R."/>
            <person name="Schnable J.C."/>
            <person name="Zhu J.-K."/>
            <person name="Zhang H."/>
        </authorList>
    </citation>
    <scope>NUCLEOTIDE SEQUENCE [LARGE SCALE GENOMIC DNA]</scope>
</reference>
<evidence type="ECO:0000313" key="2">
    <source>
        <dbReference type="EMBL" id="RLM92664.1"/>
    </source>
</evidence>
<comment type="caution">
    <text evidence="2">The sequence shown here is derived from an EMBL/GenBank/DDBJ whole genome shotgun (WGS) entry which is preliminary data.</text>
</comment>
<gene>
    <name evidence="2" type="ORF">C2845_PM08G12500</name>
</gene>
<evidence type="ECO:0000256" key="1">
    <source>
        <dbReference type="SAM" id="MobiDB-lite"/>
    </source>
</evidence>
<protein>
    <submittedName>
        <fullName evidence="2">Uncharacterized protein</fullName>
    </submittedName>
</protein>
<keyword evidence="3" id="KW-1185">Reference proteome</keyword>
<dbReference type="EMBL" id="PQIB02000010">
    <property type="protein sequence ID" value="RLM92664.1"/>
    <property type="molecule type" value="Genomic_DNA"/>
</dbReference>
<proteinExistence type="predicted"/>
<feature type="region of interest" description="Disordered" evidence="1">
    <location>
        <begin position="215"/>
        <end position="240"/>
    </location>
</feature>
<feature type="region of interest" description="Disordered" evidence="1">
    <location>
        <begin position="159"/>
        <end position="178"/>
    </location>
</feature>
<feature type="compositionally biased region" description="Basic and acidic residues" evidence="1">
    <location>
        <begin position="159"/>
        <end position="169"/>
    </location>
</feature>
<feature type="compositionally biased region" description="Basic and acidic residues" evidence="1">
    <location>
        <begin position="35"/>
        <end position="45"/>
    </location>
</feature>
<evidence type="ECO:0000313" key="3">
    <source>
        <dbReference type="Proteomes" id="UP000275267"/>
    </source>
</evidence>
<feature type="region of interest" description="Disordered" evidence="1">
    <location>
        <begin position="21"/>
        <end position="77"/>
    </location>
</feature>
<dbReference type="Proteomes" id="UP000275267">
    <property type="component" value="Unassembled WGS sequence"/>
</dbReference>
<accession>A0A3L6R078</accession>